<evidence type="ECO:0000313" key="1">
    <source>
        <dbReference type="EMBL" id="GAI01090.1"/>
    </source>
</evidence>
<name>X1LFC0_9ZZZZ</name>
<reference evidence="1" key="1">
    <citation type="journal article" date="2014" name="Front. Microbiol.">
        <title>High frequency of phylogenetically diverse reductive dehalogenase-homologous genes in deep subseafloor sedimentary metagenomes.</title>
        <authorList>
            <person name="Kawai M."/>
            <person name="Futagami T."/>
            <person name="Toyoda A."/>
            <person name="Takaki Y."/>
            <person name="Nishi S."/>
            <person name="Hori S."/>
            <person name="Arai W."/>
            <person name="Tsubouchi T."/>
            <person name="Morono Y."/>
            <person name="Uchiyama I."/>
            <person name="Ito T."/>
            <person name="Fujiyama A."/>
            <person name="Inagaki F."/>
            <person name="Takami H."/>
        </authorList>
    </citation>
    <scope>NUCLEOTIDE SEQUENCE</scope>
    <source>
        <strain evidence="1">Expedition CK06-06</strain>
    </source>
</reference>
<organism evidence="1">
    <name type="scientific">marine sediment metagenome</name>
    <dbReference type="NCBI Taxonomy" id="412755"/>
    <lineage>
        <taxon>unclassified sequences</taxon>
        <taxon>metagenomes</taxon>
        <taxon>ecological metagenomes</taxon>
    </lineage>
</organism>
<gene>
    <name evidence="1" type="ORF">S06H3_07911</name>
</gene>
<protein>
    <submittedName>
        <fullName evidence="1">Uncharacterized protein</fullName>
    </submittedName>
</protein>
<dbReference type="AlphaFoldDB" id="X1LFC0"/>
<feature type="non-terminal residue" evidence="1">
    <location>
        <position position="1"/>
    </location>
</feature>
<accession>X1LFC0</accession>
<comment type="caution">
    <text evidence="1">The sequence shown here is derived from an EMBL/GenBank/DDBJ whole genome shotgun (WGS) entry which is preliminary data.</text>
</comment>
<proteinExistence type="predicted"/>
<dbReference type="EMBL" id="BARV01003266">
    <property type="protein sequence ID" value="GAI01090.1"/>
    <property type="molecule type" value="Genomic_DNA"/>
</dbReference>
<sequence length="30" mass="3241">FSGHKVSNDDSLSMVSAVRTFTLSGELEPE</sequence>